<feature type="region of interest" description="Disordered" evidence="1">
    <location>
        <begin position="1"/>
        <end position="20"/>
    </location>
</feature>
<reference evidence="4" key="1">
    <citation type="journal article" date="2019" name="Gigascience">
        <title>De novo genome assembly of the endangered Acer yangbiense, a plant species with extremely small populations endemic to Yunnan Province, China.</title>
        <authorList>
            <person name="Yang J."/>
            <person name="Wariss H.M."/>
            <person name="Tao L."/>
            <person name="Zhang R."/>
            <person name="Yun Q."/>
            <person name="Hollingsworth P."/>
            <person name="Dao Z."/>
            <person name="Luo G."/>
            <person name="Guo H."/>
            <person name="Ma Y."/>
            <person name="Sun W."/>
        </authorList>
    </citation>
    <scope>NUCLEOTIDE SEQUENCE [LARGE SCALE GENOMIC DNA]</scope>
    <source>
        <strain evidence="4">cv. br00</strain>
    </source>
</reference>
<evidence type="ECO:0000313" key="3">
    <source>
        <dbReference type="EMBL" id="KAB5544073.1"/>
    </source>
</evidence>
<dbReference type="Proteomes" id="UP000326939">
    <property type="component" value="Chromosome 8"/>
</dbReference>
<dbReference type="Pfam" id="PF00867">
    <property type="entry name" value="XPG_I"/>
    <property type="match status" value="1"/>
</dbReference>
<protein>
    <recommendedName>
        <fullName evidence="2">XPG-I domain-containing protein</fullName>
    </recommendedName>
</protein>
<comment type="caution">
    <text evidence="3">The sequence shown here is derived from an EMBL/GenBank/DDBJ whole genome shotgun (WGS) entry which is preliminary data.</text>
</comment>
<feature type="domain" description="XPG-I" evidence="2">
    <location>
        <begin position="162"/>
        <end position="224"/>
    </location>
</feature>
<dbReference type="AlphaFoldDB" id="A0A5N5LMX5"/>
<sequence length="228" mass="25835">MTNQKRKEIDPDQEKKRKVEIEPWRNIAKGGKPGILVGRGFKTKEIDPDQEKKVHMLLLVPEWALWQRTRRKQSVTRDIAIRSTTSALAIAFLPLPKLSSLLATMPLNGSIPAIKLATYRRRLNLGLEVIQDETNLQNACSLRRNMGSEFSCMVKEAKDIGLALGIPCLDSIGEAEAQCALLNSESLCDGCFSSDSDVFLFGARTVYTVQRHMPWWEKDMLFAMKWQK</sequence>
<dbReference type="InterPro" id="IPR006084">
    <property type="entry name" value="XPG/Rad2"/>
</dbReference>
<dbReference type="InterPro" id="IPR006086">
    <property type="entry name" value="XPG-I_dom"/>
</dbReference>
<dbReference type="PANTHER" id="PTHR11081:SF54">
    <property type="entry name" value="SINGLE-STRAND DNA ENDONUCLEASE 1"/>
    <property type="match status" value="1"/>
</dbReference>
<dbReference type="GO" id="GO:0017108">
    <property type="term" value="F:5'-flap endonuclease activity"/>
    <property type="evidence" value="ECO:0007669"/>
    <property type="project" value="TreeGrafter"/>
</dbReference>
<gene>
    <name evidence="3" type="ORF">DKX38_012185</name>
</gene>
<dbReference type="Gene3D" id="3.40.50.1010">
    <property type="entry name" value="5'-nuclease"/>
    <property type="match status" value="1"/>
</dbReference>
<dbReference type="PANTHER" id="PTHR11081">
    <property type="entry name" value="FLAP ENDONUCLEASE FAMILY MEMBER"/>
    <property type="match status" value="1"/>
</dbReference>
<evidence type="ECO:0000259" key="2">
    <source>
        <dbReference type="SMART" id="SM00484"/>
    </source>
</evidence>
<name>A0A5N5LMX5_9ROSI</name>
<dbReference type="InterPro" id="IPR029060">
    <property type="entry name" value="PIN-like_dom_sf"/>
</dbReference>
<proteinExistence type="predicted"/>
<organism evidence="3 4">
    <name type="scientific">Salix brachista</name>
    <dbReference type="NCBI Taxonomy" id="2182728"/>
    <lineage>
        <taxon>Eukaryota</taxon>
        <taxon>Viridiplantae</taxon>
        <taxon>Streptophyta</taxon>
        <taxon>Embryophyta</taxon>
        <taxon>Tracheophyta</taxon>
        <taxon>Spermatophyta</taxon>
        <taxon>Magnoliopsida</taxon>
        <taxon>eudicotyledons</taxon>
        <taxon>Gunneridae</taxon>
        <taxon>Pentapetalae</taxon>
        <taxon>rosids</taxon>
        <taxon>fabids</taxon>
        <taxon>Malpighiales</taxon>
        <taxon>Salicaceae</taxon>
        <taxon>Saliceae</taxon>
        <taxon>Salix</taxon>
    </lineage>
</organism>
<evidence type="ECO:0000256" key="1">
    <source>
        <dbReference type="SAM" id="MobiDB-lite"/>
    </source>
</evidence>
<accession>A0A5N5LMX5</accession>
<evidence type="ECO:0000313" key="4">
    <source>
        <dbReference type="Proteomes" id="UP000326939"/>
    </source>
</evidence>
<dbReference type="SMART" id="SM00484">
    <property type="entry name" value="XPGI"/>
    <property type="match status" value="1"/>
</dbReference>
<dbReference type="PRINTS" id="PR00853">
    <property type="entry name" value="XPGRADSUPER"/>
</dbReference>
<dbReference type="SUPFAM" id="SSF88723">
    <property type="entry name" value="PIN domain-like"/>
    <property type="match status" value="1"/>
</dbReference>
<keyword evidence="4" id="KW-1185">Reference proteome</keyword>
<dbReference type="EMBL" id="VDCV01000008">
    <property type="protein sequence ID" value="KAB5544073.1"/>
    <property type="molecule type" value="Genomic_DNA"/>
</dbReference>